<keyword evidence="2" id="KW-0812">Transmembrane</keyword>
<feature type="chain" id="PRO_5043429875" description="LPXTG-domain-containing protein" evidence="3">
    <location>
        <begin position="23"/>
        <end position="577"/>
    </location>
</feature>
<sequence>MNFSIRTSYLIALVSTALSADALQVAPGSPCAHKCLGSPSDNNWSASDSNTNSSEITCFDDQFSSTKVGLKYKQCQECLQTSTRGNWGETDAKWFVYNARFALDVCLFHTPKASDDKAVSSCSTDQACESLKKGLTYDDLPDTQNTTWNYCFDDNGAFMGSERAKCMQCLRDSQNQTYLANFITALEAGCRQTPEKGTAIGLSGTIFTNRAVQITDPNDTPHPDNDKSHGLATGAIIGIAVAVIILILIAVGLLLYYCARERESINWEQDYYDADTPPNDSIFAARYDMTQARLRAEQQQQQAEAAAKFQYLRYHENSLSLEKPRTFNTSGDYYDHMERCQPTQGQDQPRGRSAYRMDDLSPTAHKRSSTATLPSHHAVKRDPSSSGTVTESRSGSAVVTTRRRLSPPASVHQPVRSNTPDSFAVQAYLDAAAESARMAAVAAATANPASISSMPANSPRSSKRRSMLSIFSLRSGGSNMSKKSKMSFARSSSQQHPPSGYIFQPPLTSDKAFHGDKGISRPILAREEPRFLQAGIAGRPNSVAPSKAPPRPPSPADKYAEYGEVPLRSGKEDLYGM</sequence>
<evidence type="ECO:0000313" key="5">
    <source>
        <dbReference type="Proteomes" id="UP001397290"/>
    </source>
</evidence>
<keyword evidence="2" id="KW-0472">Membrane</keyword>
<evidence type="ECO:0008006" key="6">
    <source>
        <dbReference type="Google" id="ProtNLM"/>
    </source>
</evidence>
<dbReference type="EMBL" id="JAAHCF010000637">
    <property type="protein sequence ID" value="KAK8142638.1"/>
    <property type="molecule type" value="Genomic_DNA"/>
</dbReference>
<evidence type="ECO:0000256" key="2">
    <source>
        <dbReference type="SAM" id="Phobius"/>
    </source>
</evidence>
<reference evidence="4 5" key="1">
    <citation type="submission" date="2020-02" db="EMBL/GenBank/DDBJ databases">
        <title>Comparative genomics of the hypocrealean fungal genus Beauvera.</title>
        <authorList>
            <person name="Showalter D.N."/>
            <person name="Bushley K.E."/>
            <person name="Rehner S.A."/>
        </authorList>
    </citation>
    <scope>NUCLEOTIDE SEQUENCE [LARGE SCALE GENOMIC DNA]</scope>
    <source>
        <strain evidence="4 5">ARSEF4384</strain>
    </source>
</reference>
<evidence type="ECO:0000256" key="3">
    <source>
        <dbReference type="SAM" id="SignalP"/>
    </source>
</evidence>
<feature type="compositionally biased region" description="Polar residues" evidence="1">
    <location>
        <begin position="384"/>
        <end position="399"/>
    </location>
</feature>
<comment type="caution">
    <text evidence="4">The sequence shown here is derived from an EMBL/GenBank/DDBJ whole genome shotgun (WGS) entry which is preliminary data.</text>
</comment>
<protein>
    <recommendedName>
        <fullName evidence="6">LPXTG-domain-containing protein</fullName>
    </recommendedName>
</protein>
<keyword evidence="3" id="KW-0732">Signal</keyword>
<gene>
    <name evidence="4" type="ORF">G3M48_008453</name>
</gene>
<organism evidence="4 5">
    <name type="scientific">Beauveria asiatica</name>
    <dbReference type="NCBI Taxonomy" id="1069075"/>
    <lineage>
        <taxon>Eukaryota</taxon>
        <taxon>Fungi</taxon>
        <taxon>Dikarya</taxon>
        <taxon>Ascomycota</taxon>
        <taxon>Pezizomycotina</taxon>
        <taxon>Sordariomycetes</taxon>
        <taxon>Hypocreomycetidae</taxon>
        <taxon>Hypocreales</taxon>
        <taxon>Cordycipitaceae</taxon>
        <taxon>Beauveria</taxon>
    </lineage>
</organism>
<dbReference type="Proteomes" id="UP001397290">
    <property type="component" value="Unassembled WGS sequence"/>
</dbReference>
<evidence type="ECO:0000256" key="1">
    <source>
        <dbReference type="SAM" id="MobiDB-lite"/>
    </source>
</evidence>
<feature type="signal peptide" evidence="3">
    <location>
        <begin position="1"/>
        <end position="22"/>
    </location>
</feature>
<accession>A0AAW0RKR9</accession>
<feature type="region of interest" description="Disordered" evidence="1">
    <location>
        <begin position="323"/>
        <end position="418"/>
    </location>
</feature>
<feature type="region of interest" description="Disordered" evidence="1">
    <location>
        <begin position="522"/>
        <end position="577"/>
    </location>
</feature>
<feature type="region of interest" description="Disordered" evidence="1">
    <location>
        <begin position="445"/>
        <end position="501"/>
    </location>
</feature>
<evidence type="ECO:0000313" key="4">
    <source>
        <dbReference type="EMBL" id="KAK8142638.1"/>
    </source>
</evidence>
<dbReference type="AlphaFoldDB" id="A0AAW0RKR9"/>
<proteinExistence type="predicted"/>
<feature type="transmembrane region" description="Helical" evidence="2">
    <location>
        <begin position="231"/>
        <end position="257"/>
    </location>
</feature>
<keyword evidence="2" id="KW-1133">Transmembrane helix</keyword>
<keyword evidence="5" id="KW-1185">Reference proteome</keyword>
<name>A0AAW0RKR9_9HYPO</name>